<keyword evidence="5 11" id="KW-1133">Transmembrane helix</keyword>
<feature type="domain" description="G-protein coupled receptors family 1 profile" evidence="12">
    <location>
        <begin position="410"/>
        <end position="619"/>
    </location>
</feature>
<dbReference type="GO" id="GO:0005886">
    <property type="term" value="C:plasma membrane"/>
    <property type="evidence" value="ECO:0007669"/>
    <property type="project" value="UniProtKB-SubCell"/>
</dbReference>
<feature type="compositionally biased region" description="Basic and acidic residues" evidence="10">
    <location>
        <begin position="168"/>
        <end position="179"/>
    </location>
</feature>
<organism evidence="13 14">
    <name type="scientific">Hyalella azteca</name>
    <name type="common">Amphipod</name>
    <dbReference type="NCBI Taxonomy" id="294128"/>
    <lineage>
        <taxon>Eukaryota</taxon>
        <taxon>Metazoa</taxon>
        <taxon>Ecdysozoa</taxon>
        <taxon>Arthropoda</taxon>
        <taxon>Crustacea</taxon>
        <taxon>Multicrustacea</taxon>
        <taxon>Malacostraca</taxon>
        <taxon>Eumalacostraca</taxon>
        <taxon>Peracarida</taxon>
        <taxon>Amphipoda</taxon>
        <taxon>Senticaudata</taxon>
        <taxon>Talitrida</taxon>
        <taxon>Talitroidea</taxon>
        <taxon>Hyalellidae</taxon>
        <taxon>Hyalella</taxon>
    </lineage>
</organism>
<dbReference type="SUPFAM" id="SSF81321">
    <property type="entry name" value="Family A G protein-coupled receptor-like"/>
    <property type="match status" value="2"/>
</dbReference>
<dbReference type="AlphaFoldDB" id="A0A8B7NFZ9"/>
<keyword evidence="7 11" id="KW-0472">Membrane</keyword>
<dbReference type="InterPro" id="IPR017452">
    <property type="entry name" value="GPCR_Rhodpsn_7TM"/>
</dbReference>
<evidence type="ECO:0000256" key="5">
    <source>
        <dbReference type="ARBA" id="ARBA00022989"/>
    </source>
</evidence>
<feature type="transmembrane region" description="Helical" evidence="11">
    <location>
        <begin position="455"/>
        <end position="477"/>
    </location>
</feature>
<dbReference type="PANTHER" id="PTHR24249">
    <property type="entry name" value="HISTAMINE RECEPTOR-RELATED G-PROTEIN COUPLED RECEPTOR"/>
    <property type="match status" value="1"/>
</dbReference>
<feature type="transmembrane region" description="Helical" evidence="11">
    <location>
        <begin position="43"/>
        <end position="62"/>
    </location>
</feature>
<reference evidence="14" key="1">
    <citation type="submission" date="2025-08" db="UniProtKB">
        <authorList>
            <consortium name="RefSeq"/>
        </authorList>
    </citation>
    <scope>IDENTIFICATION</scope>
    <source>
        <tissue evidence="14">Whole organism</tissue>
    </source>
</reference>
<evidence type="ECO:0000256" key="7">
    <source>
        <dbReference type="ARBA" id="ARBA00023136"/>
    </source>
</evidence>
<keyword evidence="9" id="KW-0807">Transducer</keyword>
<gene>
    <name evidence="14" type="primary">LOC108669514</name>
</gene>
<feature type="region of interest" description="Disordered" evidence="10">
    <location>
        <begin position="363"/>
        <end position="387"/>
    </location>
</feature>
<feature type="transmembrane region" description="Helical" evidence="11">
    <location>
        <begin position="497"/>
        <end position="518"/>
    </location>
</feature>
<feature type="transmembrane region" description="Helical" evidence="11">
    <location>
        <begin position="6"/>
        <end position="31"/>
    </location>
</feature>
<feature type="transmembrane region" description="Helical" evidence="11">
    <location>
        <begin position="599"/>
        <end position="621"/>
    </location>
</feature>
<dbReference type="CDD" id="cd00637">
    <property type="entry name" value="7tm_classA_rhodopsin-like"/>
    <property type="match status" value="1"/>
</dbReference>
<feature type="transmembrane region" description="Helical" evidence="11">
    <location>
        <begin position="413"/>
        <end position="434"/>
    </location>
</feature>
<dbReference type="Pfam" id="PF00001">
    <property type="entry name" value="7tm_1"/>
    <property type="match status" value="1"/>
</dbReference>
<dbReference type="Gene3D" id="1.20.1070.10">
    <property type="entry name" value="Rhodopsin 7-helix transmembrane proteins"/>
    <property type="match status" value="2"/>
</dbReference>
<evidence type="ECO:0000256" key="6">
    <source>
        <dbReference type="ARBA" id="ARBA00023040"/>
    </source>
</evidence>
<evidence type="ECO:0000256" key="1">
    <source>
        <dbReference type="ARBA" id="ARBA00004651"/>
    </source>
</evidence>
<evidence type="ECO:0000259" key="12">
    <source>
        <dbReference type="PROSITE" id="PS50262"/>
    </source>
</evidence>
<evidence type="ECO:0000313" key="13">
    <source>
        <dbReference type="Proteomes" id="UP000694843"/>
    </source>
</evidence>
<dbReference type="GeneID" id="108669514"/>
<comment type="similarity">
    <text evidence="2">Belongs to the G-protein coupled receptor 1 family.</text>
</comment>
<feature type="compositionally biased region" description="Basic and acidic residues" evidence="10">
    <location>
        <begin position="230"/>
        <end position="239"/>
    </location>
</feature>
<evidence type="ECO:0000256" key="3">
    <source>
        <dbReference type="ARBA" id="ARBA00022475"/>
    </source>
</evidence>
<comment type="subcellular location">
    <subcellularLocation>
        <location evidence="1">Cell membrane</location>
        <topology evidence="1">Multi-pass membrane protein</topology>
    </subcellularLocation>
</comment>
<dbReference type="InterPro" id="IPR000276">
    <property type="entry name" value="GPCR_Rhodpsn"/>
</dbReference>
<evidence type="ECO:0000256" key="9">
    <source>
        <dbReference type="ARBA" id="ARBA00023224"/>
    </source>
</evidence>
<keyword evidence="3" id="KW-1003">Cell membrane</keyword>
<dbReference type="PANTHER" id="PTHR24249:SF406">
    <property type="entry name" value="G-PROTEIN COUPLED RECEPTORS FAMILY 1 PROFILE DOMAIN-CONTAINING PROTEIN"/>
    <property type="match status" value="1"/>
</dbReference>
<dbReference type="GO" id="GO:0004930">
    <property type="term" value="F:G protein-coupled receptor activity"/>
    <property type="evidence" value="ECO:0007669"/>
    <property type="project" value="UniProtKB-KW"/>
</dbReference>
<evidence type="ECO:0000256" key="10">
    <source>
        <dbReference type="SAM" id="MobiDB-lite"/>
    </source>
</evidence>
<dbReference type="RefSeq" id="XP_018012351.2">
    <property type="nucleotide sequence ID" value="XM_018156862.2"/>
</dbReference>
<dbReference type="KEGG" id="hazt:108669514"/>
<accession>A0A8B7NFZ9</accession>
<feature type="compositionally biased region" description="Low complexity" evidence="10">
    <location>
        <begin position="240"/>
        <end position="252"/>
    </location>
</feature>
<evidence type="ECO:0000313" key="14">
    <source>
        <dbReference type="RefSeq" id="XP_018012351.2"/>
    </source>
</evidence>
<name>A0A8B7NFZ9_HYAAZ</name>
<evidence type="ECO:0000256" key="4">
    <source>
        <dbReference type="ARBA" id="ARBA00022692"/>
    </source>
</evidence>
<sequence length="965" mass="106883">MVRLVMLAVGAVLTLALFMGFLLSSFVVAVIVTSRQSKSAGNLMILQLGATDLMLSLLGLALSSPSLLQGRWLISDEGDHPNMVGTEASIKENFSSSIINSTTKSTTDVSISTDGQPSGNYYSSLLTVAKFEATTTKVLKFSHEDSTVFSILRDDERSTENSLMNPEYDTHSSSLKDNDSSSEVFVMNYNTSFFPMMTYHETSTNHAGKDGVTSIYSYTTDSTIKVDETSVEIEHEYSPSRDSSSSSSLGLDYSSSNPRLNYDTIPKSDNNVDANYNFHDSTEIPFTSEDSSFHFSKFADSLVVENATYTFSRVSVPDRDDSSTKKGISVTQPIVVSRRIYSNVPSEAVLAVSNLITQSKVHHVSNSQADSSKESPGDFISYSREGKQPRENYVSSSQLLLSNSKDDGIICRLYGGILSLLNLVSVWIVVGLHCDKYCAIASPLRYNQIVTRKRIAIFSLLVWTLSVAVSIAIMVVAPRFKYLGGVCLPVFSDAGKIIYTSCLLVVLILSPAAIFILVNGKILFIARQHQHRIFSAIFEVMMSAQATVTQQRNPFDMPKMKQKSAWAICEQLIGFAVCYCPVVLFLFLECAVRYPLNNFLSVVMVGSLLLAPLVNSFMYGIKSATIKKILKNYLRKKISRTAMKCEIQARIPSAQNSRRPSISSTLGFPAIHRSLHRRMSDYLGPEHFPDNEPRELVRRSSELSWHPLEEGTPTPSRLRQPLDLDIPRDWNTSHITSASQYLAVPSYEAARSQTNNLRSTSSSESIGTFSTKDPVTEDEFIVTSADISPAFQNKVSTRKEAEAIRPLCPFTDYNSLCPNGNVHHVLSVSMPLYRKGSSALSSIVSEDPPLDTPSTPLLCQAYMTPWPKTDVSRSNSPYILRTLESLVSVGLAQSRLTKSTSFWRGFSFEKESDRNINNSLNSLERDKNMELKDKYCYGAMIADTVVSFPEEETKLTVEDSSSVIT</sequence>
<dbReference type="OrthoDB" id="6159456at2759"/>
<feature type="region of interest" description="Disordered" evidence="10">
    <location>
        <begin position="230"/>
        <end position="252"/>
    </location>
</feature>
<protein>
    <submittedName>
        <fullName evidence="14">Uncharacterized protein LOC108669514</fullName>
    </submittedName>
</protein>
<keyword evidence="4 11" id="KW-0812">Transmembrane</keyword>
<keyword evidence="13" id="KW-1185">Reference proteome</keyword>
<dbReference type="InterPro" id="IPR050569">
    <property type="entry name" value="TAAR"/>
</dbReference>
<keyword evidence="6" id="KW-0297">G-protein coupled receptor</keyword>
<keyword evidence="8" id="KW-0675">Receptor</keyword>
<evidence type="ECO:0000256" key="2">
    <source>
        <dbReference type="ARBA" id="ARBA00010663"/>
    </source>
</evidence>
<dbReference type="PROSITE" id="PS50262">
    <property type="entry name" value="G_PROTEIN_RECEP_F1_2"/>
    <property type="match status" value="1"/>
</dbReference>
<evidence type="ECO:0000256" key="11">
    <source>
        <dbReference type="SAM" id="Phobius"/>
    </source>
</evidence>
<evidence type="ECO:0000256" key="8">
    <source>
        <dbReference type="ARBA" id="ARBA00023170"/>
    </source>
</evidence>
<feature type="region of interest" description="Disordered" evidence="10">
    <location>
        <begin position="158"/>
        <end position="179"/>
    </location>
</feature>
<proteinExistence type="inferred from homology"/>
<dbReference type="Proteomes" id="UP000694843">
    <property type="component" value="Unplaced"/>
</dbReference>
<feature type="transmembrane region" description="Helical" evidence="11">
    <location>
        <begin position="565"/>
        <end position="587"/>
    </location>
</feature>